<feature type="domain" description="HTH CENPB-type" evidence="5">
    <location>
        <begin position="85"/>
        <end position="156"/>
    </location>
</feature>
<accession>A0ABQ8TLI5</accession>
<evidence type="ECO:0000259" key="4">
    <source>
        <dbReference type="PROSITE" id="PS50943"/>
    </source>
</evidence>
<dbReference type="InterPro" id="IPR050863">
    <property type="entry name" value="CenT-Element_Derived"/>
</dbReference>
<dbReference type="PROSITE" id="PS50943">
    <property type="entry name" value="HTH_CROC1"/>
    <property type="match status" value="1"/>
</dbReference>
<dbReference type="InterPro" id="IPR009057">
    <property type="entry name" value="Homeodomain-like_sf"/>
</dbReference>
<dbReference type="PANTHER" id="PTHR19303:SF73">
    <property type="entry name" value="PROTEIN PDC2"/>
    <property type="match status" value="1"/>
</dbReference>
<dbReference type="Proteomes" id="UP001148838">
    <property type="component" value="Unassembled WGS sequence"/>
</dbReference>
<feature type="domain" description="HTH cro/C1-type" evidence="4">
    <location>
        <begin position="38"/>
        <end position="70"/>
    </location>
</feature>
<proteinExistence type="predicted"/>
<evidence type="ECO:0000256" key="2">
    <source>
        <dbReference type="ARBA" id="ARBA00023125"/>
    </source>
</evidence>
<keyword evidence="7" id="KW-1185">Reference proteome</keyword>
<dbReference type="Pfam" id="PF03221">
    <property type="entry name" value="HTH_Tnp_Tc5"/>
    <property type="match status" value="1"/>
</dbReference>
<reference evidence="6 7" key="1">
    <citation type="journal article" date="2022" name="Allergy">
        <title>Genome assembly and annotation of Periplaneta americana reveal a comprehensive cockroach allergen profile.</title>
        <authorList>
            <person name="Wang L."/>
            <person name="Xiong Q."/>
            <person name="Saelim N."/>
            <person name="Wang L."/>
            <person name="Nong W."/>
            <person name="Wan A.T."/>
            <person name="Shi M."/>
            <person name="Liu X."/>
            <person name="Cao Q."/>
            <person name="Hui J.H.L."/>
            <person name="Sookrung N."/>
            <person name="Leung T.F."/>
            <person name="Tungtrongchitr A."/>
            <person name="Tsui S.K.W."/>
        </authorList>
    </citation>
    <scope>NUCLEOTIDE SEQUENCE [LARGE SCALE GENOMIC DNA]</scope>
    <source>
        <strain evidence="6">PWHHKU_190912</strain>
    </source>
</reference>
<keyword evidence="2" id="KW-0238">DNA-binding</keyword>
<dbReference type="InterPro" id="IPR006600">
    <property type="entry name" value="HTH_CenpB_DNA-bd_dom"/>
</dbReference>
<dbReference type="Gene3D" id="1.10.10.60">
    <property type="entry name" value="Homeodomain-like"/>
    <property type="match status" value="2"/>
</dbReference>
<evidence type="ECO:0000313" key="7">
    <source>
        <dbReference type="Proteomes" id="UP001148838"/>
    </source>
</evidence>
<gene>
    <name evidence="6" type="ORF">ANN_13446</name>
</gene>
<evidence type="ECO:0008006" key="8">
    <source>
        <dbReference type="Google" id="ProtNLM"/>
    </source>
</evidence>
<name>A0ABQ8TLI5_PERAM</name>
<dbReference type="InterPro" id="IPR001387">
    <property type="entry name" value="Cro/C1-type_HTH"/>
</dbReference>
<comment type="caution">
    <text evidence="6">The sequence shown here is derived from an EMBL/GenBank/DDBJ whole genome shotgun (WGS) entry which is preliminary data.</text>
</comment>
<dbReference type="SMART" id="SM00674">
    <property type="entry name" value="CENPB"/>
    <property type="match status" value="1"/>
</dbReference>
<dbReference type="Pfam" id="PF04218">
    <property type="entry name" value="CENP-B_N"/>
    <property type="match status" value="1"/>
</dbReference>
<dbReference type="PANTHER" id="PTHR19303">
    <property type="entry name" value="TRANSPOSON"/>
    <property type="match status" value="1"/>
</dbReference>
<evidence type="ECO:0000313" key="6">
    <source>
        <dbReference type="EMBL" id="KAJ4446749.1"/>
    </source>
</evidence>
<dbReference type="PROSITE" id="PS51253">
    <property type="entry name" value="HTH_CENPB"/>
    <property type="match status" value="1"/>
</dbReference>
<organism evidence="6 7">
    <name type="scientific">Periplaneta americana</name>
    <name type="common">American cockroach</name>
    <name type="synonym">Blatta americana</name>
    <dbReference type="NCBI Taxonomy" id="6978"/>
    <lineage>
        <taxon>Eukaryota</taxon>
        <taxon>Metazoa</taxon>
        <taxon>Ecdysozoa</taxon>
        <taxon>Arthropoda</taxon>
        <taxon>Hexapoda</taxon>
        <taxon>Insecta</taxon>
        <taxon>Pterygota</taxon>
        <taxon>Neoptera</taxon>
        <taxon>Polyneoptera</taxon>
        <taxon>Dictyoptera</taxon>
        <taxon>Blattodea</taxon>
        <taxon>Blattoidea</taxon>
        <taxon>Blattidae</taxon>
        <taxon>Blattinae</taxon>
        <taxon>Periplaneta</taxon>
    </lineage>
</organism>
<evidence type="ECO:0000259" key="5">
    <source>
        <dbReference type="PROSITE" id="PS51253"/>
    </source>
</evidence>
<dbReference type="InterPro" id="IPR007889">
    <property type="entry name" value="HTH_Psq"/>
</dbReference>
<evidence type="ECO:0000256" key="3">
    <source>
        <dbReference type="ARBA" id="ARBA00023242"/>
    </source>
</evidence>
<keyword evidence="3" id="KW-0539">Nucleus</keyword>
<dbReference type="EMBL" id="JAJSOF020000009">
    <property type="protein sequence ID" value="KAJ4446749.1"/>
    <property type="molecule type" value="Genomic_DNA"/>
</dbReference>
<evidence type="ECO:0000256" key="1">
    <source>
        <dbReference type="ARBA" id="ARBA00004123"/>
    </source>
</evidence>
<protein>
    <recommendedName>
        <fullName evidence="8">Tigger transposable element-derived protein 4</fullName>
    </recommendedName>
</protein>
<dbReference type="SUPFAM" id="SSF46689">
    <property type="entry name" value="Homeodomain-like"/>
    <property type="match status" value="2"/>
</dbReference>
<comment type="subcellular location">
    <subcellularLocation>
        <location evidence="1">Nucleus</location>
    </subcellularLocation>
</comment>
<sequence length="205" mass="22719">MAGLSEGGNEPPGSLKGIFTLKMSQKRKRLSLKEKVDIVEHREKKKLSVRELATNFNVGKTQVSKILKNKDVILKSYAENANENTKRAFPKTEGLAMDNLTYEWFCRARANKMPLSGTLIGEIALELAKELGYSNFKASGGWLDKFRSLHNISNKIVCGESASVDPEIASDWKSKLTDICVVNTPSQKTKQEALRAATISSEDDP</sequence>
<dbReference type="CDD" id="cd00093">
    <property type="entry name" value="HTH_XRE"/>
    <property type="match status" value="1"/>
</dbReference>